<proteinExistence type="predicted"/>
<reference evidence="3" key="1">
    <citation type="submission" date="2022-06" db="EMBL/GenBank/DDBJ databases">
        <authorList>
            <consortium name="SYNGENTA / RWTH Aachen University"/>
        </authorList>
    </citation>
    <scope>NUCLEOTIDE SEQUENCE</scope>
</reference>
<evidence type="ECO:0000256" key="1">
    <source>
        <dbReference type="SAM" id="MobiDB-lite"/>
    </source>
</evidence>
<dbReference type="Proteomes" id="UP001153365">
    <property type="component" value="Unassembled WGS sequence"/>
</dbReference>
<organism evidence="3 4">
    <name type="scientific">Phakopsora pachyrhizi</name>
    <name type="common">Asian soybean rust disease fungus</name>
    <dbReference type="NCBI Taxonomy" id="170000"/>
    <lineage>
        <taxon>Eukaryota</taxon>
        <taxon>Fungi</taxon>
        <taxon>Dikarya</taxon>
        <taxon>Basidiomycota</taxon>
        <taxon>Pucciniomycotina</taxon>
        <taxon>Pucciniomycetes</taxon>
        <taxon>Pucciniales</taxon>
        <taxon>Phakopsoraceae</taxon>
        <taxon>Phakopsora</taxon>
    </lineage>
</organism>
<feature type="domain" description="DUF7872" evidence="2">
    <location>
        <begin position="224"/>
        <end position="442"/>
    </location>
</feature>
<feature type="region of interest" description="Disordered" evidence="1">
    <location>
        <begin position="25"/>
        <end position="44"/>
    </location>
</feature>
<protein>
    <recommendedName>
        <fullName evidence="2">DUF7872 domain-containing protein</fullName>
    </recommendedName>
</protein>
<evidence type="ECO:0000313" key="3">
    <source>
        <dbReference type="EMBL" id="CAH7672123.1"/>
    </source>
</evidence>
<dbReference type="PANTHER" id="PTHR33339:SF1">
    <property type="entry name" value="LYSM DOMAIN-CONTAINING PROTEIN"/>
    <property type="match status" value="1"/>
</dbReference>
<dbReference type="InterPro" id="IPR057194">
    <property type="entry name" value="DUF7872"/>
</dbReference>
<evidence type="ECO:0000313" key="4">
    <source>
        <dbReference type="Proteomes" id="UP001153365"/>
    </source>
</evidence>
<dbReference type="EMBL" id="CALTRL010001326">
    <property type="protein sequence ID" value="CAH7672123.1"/>
    <property type="molecule type" value="Genomic_DNA"/>
</dbReference>
<keyword evidence="4" id="KW-1185">Reference proteome</keyword>
<gene>
    <name evidence="3" type="ORF">PPACK8108_LOCUS6911</name>
</gene>
<dbReference type="AlphaFoldDB" id="A0AAV0ARW8"/>
<name>A0AAV0ARW8_PHAPC</name>
<dbReference type="Pfam" id="PF25278">
    <property type="entry name" value="DUF7872"/>
    <property type="match status" value="1"/>
</dbReference>
<sequence>MLLACYPRLIHASQVFPSGLTAIPSQQSNQAKSSGPPRDPSPTLNATCKIKSLSKETWAALQLDDYLKNYPGGLNLSLTQYASSKGLSNFQCGISEYCNAGQPCYPAPPPDWYIFFSVQQWNLSINIMKSAISFAVSFVKSTMSSLVAALIPDIDTSSLDHFKLDFAVNGAFAMVSNNLFIDIVGFFGRFQDATDDFLNIINNLMGSAFYFVSIALPNPKAPEANLRGFDVWTHLSKGLARYETLLVQKLANQTASIQEAGISSKDGIYGQVRKGLFITPIEPIFLPRVQEDINNVTLAVSLVKVLRILNSFVTIGQDNCNYNGKNGAISGSDVLSYCDEQGTMFNIIRVKDGKESRIIRNSMVIEERYGYSTQLLTNQSWTCQNKYGGFEKFPYTNYTLPRDVLSDCIINLPVCDCRDPTIKKNLEKHGVVKACRKAGLPI</sequence>
<dbReference type="PANTHER" id="PTHR33339">
    <property type="entry name" value="LYSM DOMAIN-CONTAINING PROTEIN"/>
    <property type="match status" value="1"/>
</dbReference>
<comment type="caution">
    <text evidence="3">The sequence shown here is derived from an EMBL/GenBank/DDBJ whole genome shotgun (WGS) entry which is preliminary data.</text>
</comment>
<accession>A0AAV0ARW8</accession>
<evidence type="ECO:0000259" key="2">
    <source>
        <dbReference type="Pfam" id="PF25278"/>
    </source>
</evidence>